<accession>U7D8W3</accession>
<dbReference type="STRING" id="1313304.CALK_1007"/>
<dbReference type="AlphaFoldDB" id="U7D8W3"/>
<dbReference type="GO" id="GO:0003677">
    <property type="term" value="F:DNA binding"/>
    <property type="evidence" value="ECO:0007669"/>
    <property type="project" value="InterPro"/>
</dbReference>
<dbReference type="OrthoDB" id="9781059at2"/>
<dbReference type="PANTHER" id="PTHR37299:SF1">
    <property type="entry name" value="STAGE 0 SPORULATION PROTEIN A HOMOLOG"/>
    <property type="match status" value="1"/>
</dbReference>
<evidence type="ECO:0000259" key="3">
    <source>
        <dbReference type="PROSITE" id="PS50930"/>
    </source>
</evidence>
<keyword evidence="1" id="KW-0597">Phosphoprotein</keyword>
<dbReference type="RefSeq" id="WP_022636501.1">
    <property type="nucleotide sequence ID" value="NZ_ASJR01000007.1"/>
</dbReference>
<comment type="caution">
    <text evidence="4">The sequence shown here is derived from an EMBL/GenBank/DDBJ whole genome shotgun (WGS) entry which is preliminary data.</text>
</comment>
<dbReference type="Pfam" id="PF04397">
    <property type="entry name" value="LytTR"/>
    <property type="match status" value="1"/>
</dbReference>
<dbReference type="InterPro" id="IPR046947">
    <property type="entry name" value="LytR-like"/>
</dbReference>
<dbReference type="PANTHER" id="PTHR37299">
    <property type="entry name" value="TRANSCRIPTIONAL REGULATOR-RELATED"/>
    <property type="match status" value="1"/>
</dbReference>
<evidence type="ECO:0000313" key="5">
    <source>
        <dbReference type="Proteomes" id="UP000017148"/>
    </source>
</evidence>
<dbReference type="PROSITE" id="PS50930">
    <property type="entry name" value="HTH_LYTTR"/>
    <property type="match status" value="1"/>
</dbReference>
<dbReference type="SMART" id="SM00448">
    <property type="entry name" value="REC"/>
    <property type="match status" value="1"/>
</dbReference>
<dbReference type="Gene3D" id="3.40.50.2300">
    <property type="match status" value="1"/>
</dbReference>
<dbReference type="InterPro" id="IPR001789">
    <property type="entry name" value="Sig_transdc_resp-reg_receiver"/>
</dbReference>
<organism evidence="4 5">
    <name type="scientific">Chitinivibrio alkaliphilus ACht1</name>
    <dbReference type="NCBI Taxonomy" id="1313304"/>
    <lineage>
        <taxon>Bacteria</taxon>
        <taxon>Pseudomonadati</taxon>
        <taxon>Fibrobacterota</taxon>
        <taxon>Chitinivibrionia</taxon>
        <taxon>Chitinivibrionales</taxon>
        <taxon>Chitinivibrionaceae</taxon>
        <taxon>Chitinivibrio</taxon>
    </lineage>
</organism>
<dbReference type="PROSITE" id="PS50110">
    <property type="entry name" value="RESPONSE_REGULATORY"/>
    <property type="match status" value="1"/>
</dbReference>
<dbReference type="Gene3D" id="2.40.50.1020">
    <property type="entry name" value="LytTr DNA-binding domain"/>
    <property type="match status" value="1"/>
</dbReference>
<gene>
    <name evidence="4" type="ORF">CALK_1007</name>
</gene>
<sequence>MHIVIAEDEKVSGRRLKRMVGELLGEALEECVLTHSMEECLSYVSQHSIDLLLLDLNLNGKDGFTLLKELQEKKFQTIVVSANTDRAIEAFELGITDFIAKPYDTTRLAKALNRFSGRLNREQEAQTLVVKNCGERLFIPVSSIIYISGAKDYSELHCSKEPAYLYSKSLENLHQILPARFIRIHKSYIVDTTKIDRVRVYGGGRYRAHLCTGEELPISRAKYKQFFT</sequence>
<feature type="domain" description="HTH LytTR-type" evidence="3">
    <location>
        <begin position="128"/>
        <end position="228"/>
    </location>
</feature>
<dbReference type="SMART" id="SM00850">
    <property type="entry name" value="LytTR"/>
    <property type="match status" value="1"/>
</dbReference>
<evidence type="ECO:0000256" key="1">
    <source>
        <dbReference type="PROSITE-ProRule" id="PRU00169"/>
    </source>
</evidence>
<dbReference type="PATRIC" id="fig|1313304.3.peg.963"/>
<dbReference type="InterPro" id="IPR011006">
    <property type="entry name" value="CheY-like_superfamily"/>
</dbReference>
<dbReference type="EMBL" id="ASJR01000007">
    <property type="protein sequence ID" value="ERP32026.1"/>
    <property type="molecule type" value="Genomic_DNA"/>
</dbReference>
<feature type="domain" description="Response regulatory" evidence="2">
    <location>
        <begin position="2"/>
        <end position="116"/>
    </location>
</feature>
<evidence type="ECO:0000313" key="4">
    <source>
        <dbReference type="EMBL" id="ERP32026.1"/>
    </source>
</evidence>
<keyword evidence="5" id="KW-1185">Reference proteome</keyword>
<dbReference type="eggNOG" id="COG3279">
    <property type="taxonomic scope" value="Bacteria"/>
</dbReference>
<dbReference type="GO" id="GO:0000156">
    <property type="term" value="F:phosphorelay response regulator activity"/>
    <property type="evidence" value="ECO:0007669"/>
    <property type="project" value="InterPro"/>
</dbReference>
<feature type="modified residue" description="4-aspartylphosphate" evidence="1">
    <location>
        <position position="55"/>
    </location>
</feature>
<dbReference type="Proteomes" id="UP000017148">
    <property type="component" value="Unassembled WGS sequence"/>
</dbReference>
<reference evidence="4 5" key="1">
    <citation type="journal article" date="2013" name="Environ. Microbiol.">
        <title>Genome analysis of Chitinivibrio alkaliphilus gen. nov., sp. nov., a novel extremely haloalkaliphilic anaerobic chitinolytic bacterium from the candidate phylum Termite Group 3.</title>
        <authorList>
            <person name="Sorokin D.Y."/>
            <person name="Gumerov V.M."/>
            <person name="Rakitin A.L."/>
            <person name="Beletsky A.V."/>
            <person name="Damste J.S."/>
            <person name="Muyzer G."/>
            <person name="Mardanov A.V."/>
            <person name="Ravin N.V."/>
        </authorList>
    </citation>
    <scope>NUCLEOTIDE SEQUENCE [LARGE SCALE GENOMIC DNA]</scope>
    <source>
        <strain evidence="4 5">ACht1</strain>
    </source>
</reference>
<dbReference type="InterPro" id="IPR007492">
    <property type="entry name" value="LytTR_DNA-bd_dom"/>
</dbReference>
<dbReference type="SUPFAM" id="SSF52172">
    <property type="entry name" value="CheY-like"/>
    <property type="match status" value="1"/>
</dbReference>
<evidence type="ECO:0000259" key="2">
    <source>
        <dbReference type="PROSITE" id="PS50110"/>
    </source>
</evidence>
<dbReference type="Pfam" id="PF00072">
    <property type="entry name" value="Response_reg"/>
    <property type="match status" value="1"/>
</dbReference>
<proteinExistence type="predicted"/>
<name>U7D8W3_9BACT</name>
<protein>
    <submittedName>
        <fullName evidence="4">Response regulator of the LytR/AlgR family</fullName>
    </submittedName>
</protein>